<evidence type="ECO:0000313" key="8">
    <source>
        <dbReference type="Proteomes" id="UP000298673"/>
    </source>
</evidence>
<comment type="subcellular location">
    <subcellularLocation>
        <location evidence="1">Cytoplasm</location>
    </subcellularLocation>
</comment>
<reference evidence="7 8" key="1">
    <citation type="submission" date="2018-12" db="EMBL/GenBank/DDBJ databases">
        <authorList>
            <person name="Chong R.A."/>
        </authorList>
    </citation>
    <scope>NUCLEOTIDE SEQUENCE [LARGE SCALE GENOMIC DNA]</scope>
    <source>
        <strain evidence="7 8">Mst</strain>
    </source>
</reference>
<organism evidence="7 8">
    <name type="scientific">Buchnera aphidicola</name>
    <name type="common">Muscaphis stroyani</name>
    <dbReference type="NCBI Taxonomy" id="1241869"/>
    <lineage>
        <taxon>Bacteria</taxon>
        <taxon>Pseudomonadati</taxon>
        <taxon>Pseudomonadota</taxon>
        <taxon>Gammaproteobacteria</taxon>
        <taxon>Enterobacterales</taxon>
        <taxon>Erwiniaceae</taxon>
        <taxon>Buchnera</taxon>
    </lineage>
</organism>
<dbReference type="OrthoDB" id="9786347at2"/>
<evidence type="ECO:0000256" key="5">
    <source>
        <dbReference type="PIRNR" id="PIRNR006223"/>
    </source>
</evidence>
<dbReference type="EC" id="2.8.1.-" evidence="5"/>
<evidence type="ECO:0000256" key="3">
    <source>
        <dbReference type="ARBA" id="ARBA00025277"/>
    </source>
</evidence>
<dbReference type="PANTHER" id="PTHR37010:SF1">
    <property type="entry name" value="SULFURTRANSFERASE TUSE"/>
    <property type="match status" value="1"/>
</dbReference>
<dbReference type="InterPro" id="IPR007453">
    <property type="entry name" value="DsrC/TusE"/>
</dbReference>
<reference evidence="7 8" key="2">
    <citation type="submission" date="2019-05" db="EMBL/GenBank/DDBJ databases">
        <title>Genome evolution of the obligate endosymbiont Buchnera aphidicola.</title>
        <authorList>
            <person name="Moran N.A."/>
        </authorList>
    </citation>
    <scope>NUCLEOTIDE SEQUENCE [LARGE SCALE GENOMIC DNA]</scope>
    <source>
        <strain evidence="7 8">Mst</strain>
    </source>
</reference>
<accession>A0A4D6YJ39</accession>
<dbReference type="GO" id="GO:0005737">
    <property type="term" value="C:cytoplasm"/>
    <property type="evidence" value="ECO:0007669"/>
    <property type="project" value="UniProtKB-SubCell"/>
</dbReference>
<sequence>MKDAINKNLFKHKKIETDPEGYLKKTKDWNIILAREIAEKENIFLKKDHWKVINFVRNFYLKFNTTPSMRMLIRSIKLEIGEKKSNSIYLHKLFPQGPAKQASKIAGIPKPVKCL</sequence>
<evidence type="ECO:0000256" key="4">
    <source>
        <dbReference type="ARBA" id="ARBA00025918"/>
    </source>
</evidence>
<dbReference type="EMBL" id="CP034861">
    <property type="protein sequence ID" value="QCI24505.1"/>
    <property type="molecule type" value="Genomic_DNA"/>
</dbReference>
<dbReference type="PANTHER" id="PTHR37010">
    <property type="entry name" value="SULFURTRANSFERASE TUSE"/>
    <property type="match status" value="1"/>
</dbReference>
<evidence type="ECO:0000256" key="6">
    <source>
        <dbReference type="PIRSR" id="PIRSR006223-50"/>
    </source>
</evidence>
<evidence type="ECO:0000256" key="2">
    <source>
        <dbReference type="ARBA" id="ARBA00022490"/>
    </source>
</evidence>
<dbReference type="Proteomes" id="UP000298673">
    <property type="component" value="Chromosome"/>
</dbReference>
<dbReference type="AlphaFoldDB" id="A0A4D6YJ39"/>
<dbReference type="Pfam" id="PF04358">
    <property type="entry name" value="DsrC"/>
    <property type="match status" value="1"/>
</dbReference>
<dbReference type="InterPro" id="IPR042072">
    <property type="entry name" value="DsrC-like_C"/>
</dbReference>
<dbReference type="GO" id="GO:0016740">
    <property type="term" value="F:transferase activity"/>
    <property type="evidence" value="ECO:0007669"/>
    <property type="project" value="UniProtKB-KW"/>
</dbReference>
<dbReference type="RefSeq" id="WP_158343809.1">
    <property type="nucleotide sequence ID" value="NZ_CP034861.1"/>
</dbReference>
<comment type="function">
    <text evidence="3">Part of a sulfur-relay system required for 2-thiolation of 5-methylaminomethyl-2-thiouridine (mnm(5)s(2)U) at tRNA wobble positions. Could accept sulfur from TusD.</text>
</comment>
<name>A0A4D6YJ39_9GAMM</name>
<dbReference type="NCBIfam" id="TIGR03342">
    <property type="entry name" value="dsrC_tusE_dsvC"/>
    <property type="match status" value="1"/>
</dbReference>
<gene>
    <name evidence="7" type="primary">tusE</name>
    <name evidence="7" type="ORF">D9V75_02240</name>
</gene>
<proteinExistence type="inferred from homology"/>
<dbReference type="InterPro" id="IPR025526">
    <property type="entry name" value="DsrC-like_dom_sf"/>
</dbReference>
<dbReference type="GO" id="GO:0097163">
    <property type="term" value="F:sulfur carrier activity"/>
    <property type="evidence" value="ECO:0007669"/>
    <property type="project" value="TreeGrafter"/>
</dbReference>
<dbReference type="PIRSF" id="PIRSF006223">
    <property type="entry name" value="DsrC_TusE"/>
    <property type="match status" value="1"/>
</dbReference>
<evidence type="ECO:0000256" key="1">
    <source>
        <dbReference type="ARBA" id="ARBA00004496"/>
    </source>
</evidence>
<comment type="subunit">
    <text evidence="4">Interacts with the TusBCD complex. Interacts with MnmA.</text>
</comment>
<dbReference type="GO" id="GO:0002143">
    <property type="term" value="P:tRNA wobble position uridine thiolation"/>
    <property type="evidence" value="ECO:0007669"/>
    <property type="project" value="TreeGrafter"/>
</dbReference>
<evidence type="ECO:0000313" key="7">
    <source>
        <dbReference type="EMBL" id="QCI24505.1"/>
    </source>
</evidence>
<dbReference type="SUPFAM" id="SSF69721">
    <property type="entry name" value="DsrC, the gamma subunit of dissimilatory sulfite reductase"/>
    <property type="match status" value="1"/>
</dbReference>
<feature type="active site" description="Cysteine persulfide intermediate" evidence="6">
    <location>
        <position position="114"/>
    </location>
</feature>
<dbReference type="Gene3D" id="3.30.1420.10">
    <property type="match status" value="1"/>
</dbReference>
<keyword evidence="5" id="KW-0808">Transferase</keyword>
<dbReference type="Gene3D" id="1.10.10.370">
    <property type="entry name" value="DsrC-like protein, C-terminal domain"/>
    <property type="match status" value="1"/>
</dbReference>
<keyword evidence="2" id="KW-0963">Cytoplasm</keyword>
<comment type="similarity">
    <text evidence="5">Belongs to the dsrC/tusE family.</text>
</comment>
<dbReference type="InterPro" id="IPR043163">
    <property type="entry name" value="DsrC-like_N"/>
</dbReference>
<protein>
    <recommendedName>
        <fullName evidence="5">Sulfurtransferase</fullName>
        <ecNumber evidence="5">2.8.1.-</ecNumber>
    </recommendedName>
</protein>